<sequence length="346" mass="39964">MKWVKLIITFLVLIFGIYAVSMIFVEKTKSFSVKKEINFPLEKVFPQFNNLYNFSQWNEFIQENDHLGFSYYTPYDGVGSSMHFVNKRDSAENGDVFIRYVIPNRGIKYQLFKNTDSNPYLIDVSFKKLGAEKTEVTWYVRTPARPFLKRSLNLIYEENFVSGIDKSIAALANHLGNKVDREAKLNTIKYDTIVEENHEEAILLGLNVSASNRKKGDFFNSVVMNYNKLYSFMTKDLGMKNDEFGEAQLVMRSNNVNDKEISYFYGATVSKKFDVTDNNFNFRDVKASKTLVAYYKGNYEGRKKAIANLVAEAKKREMSVGELTEVFVEPPIENQDVILKIALQIY</sequence>
<evidence type="ECO:0008006" key="4">
    <source>
        <dbReference type="Google" id="ProtNLM"/>
    </source>
</evidence>
<name>A0A077EGP8_9FLAO</name>
<evidence type="ECO:0000313" key="3">
    <source>
        <dbReference type="Proteomes" id="UP000028933"/>
    </source>
</evidence>
<protein>
    <recommendedName>
        <fullName evidence="4">Polyketide cyclase</fullName>
    </recommendedName>
</protein>
<dbReference type="KEGG" id="eao:BD94_1963"/>
<dbReference type="Proteomes" id="UP000028933">
    <property type="component" value="Chromosome"/>
</dbReference>
<keyword evidence="1" id="KW-0812">Transmembrane</keyword>
<dbReference type="Gene3D" id="3.30.530.20">
    <property type="match status" value="1"/>
</dbReference>
<dbReference type="STRING" id="1338011.BD94_1963"/>
<dbReference type="eggNOG" id="COG3832">
    <property type="taxonomic scope" value="Bacteria"/>
</dbReference>
<accession>A0A077EGP8</accession>
<evidence type="ECO:0000313" key="2">
    <source>
        <dbReference type="EMBL" id="AIL45738.1"/>
    </source>
</evidence>
<dbReference type="HOGENOM" id="CLU_806276_0_0_10"/>
<dbReference type="EMBL" id="CP007547">
    <property type="protein sequence ID" value="AIL45738.1"/>
    <property type="molecule type" value="Genomic_DNA"/>
</dbReference>
<dbReference type="AlphaFoldDB" id="A0A077EGP8"/>
<dbReference type="InterPro" id="IPR023393">
    <property type="entry name" value="START-like_dom_sf"/>
</dbReference>
<keyword evidence="1" id="KW-1133">Transmembrane helix</keyword>
<gene>
    <name evidence="2" type="ORF">BD94_1963</name>
</gene>
<reference evidence="2 3" key="1">
    <citation type="journal article" date="2013" name="Lancet">
        <title>First case of E anophelis outbreak in an intensive-care unit.</title>
        <authorList>
            <person name="Teo J."/>
            <person name="Tan S.Y."/>
            <person name="Tay M."/>
            <person name="Ding Y."/>
            <person name="Kjelleberg S."/>
            <person name="Givskov M."/>
            <person name="Lin R.T."/>
            <person name="Yang L."/>
        </authorList>
    </citation>
    <scope>NUCLEOTIDE SEQUENCE [LARGE SCALE GENOMIC DNA]</scope>
    <source>
        <strain evidence="2 3">NUHP1</strain>
    </source>
</reference>
<dbReference type="SUPFAM" id="SSF55961">
    <property type="entry name" value="Bet v1-like"/>
    <property type="match status" value="1"/>
</dbReference>
<proteinExistence type="predicted"/>
<dbReference type="eggNOG" id="COG4978">
    <property type="taxonomic scope" value="Bacteria"/>
</dbReference>
<evidence type="ECO:0000256" key="1">
    <source>
        <dbReference type="SAM" id="Phobius"/>
    </source>
</evidence>
<feature type="transmembrane region" description="Helical" evidence="1">
    <location>
        <begin position="6"/>
        <end position="25"/>
    </location>
</feature>
<keyword evidence="1" id="KW-0472">Membrane</keyword>
<organism evidence="2 3">
    <name type="scientific">Elizabethkingia anophelis NUHP1</name>
    <dbReference type="NCBI Taxonomy" id="1338011"/>
    <lineage>
        <taxon>Bacteria</taxon>
        <taxon>Pseudomonadati</taxon>
        <taxon>Bacteroidota</taxon>
        <taxon>Flavobacteriia</taxon>
        <taxon>Flavobacteriales</taxon>
        <taxon>Weeksellaceae</taxon>
        <taxon>Elizabethkingia</taxon>
    </lineage>
</organism>
<dbReference type="RefSeq" id="WP_024564394.1">
    <property type="nucleotide sequence ID" value="NZ_CP007547.1"/>
</dbReference>